<dbReference type="FunFam" id="3.30.450.20:FF:000099">
    <property type="entry name" value="Sensory box sensor histidine kinase"/>
    <property type="match status" value="1"/>
</dbReference>
<dbReference type="PROSITE" id="PS50109">
    <property type="entry name" value="HIS_KIN"/>
    <property type="match status" value="1"/>
</dbReference>
<dbReference type="GO" id="GO:0000155">
    <property type="term" value="F:phosphorelay sensor kinase activity"/>
    <property type="evidence" value="ECO:0007669"/>
    <property type="project" value="InterPro"/>
</dbReference>
<dbReference type="CDD" id="cd00082">
    <property type="entry name" value="HisKA"/>
    <property type="match status" value="1"/>
</dbReference>
<dbReference type="SUPFAM" id="SSF55874">
    <property type="entry name" value="ATPase domain of HSP90 chaperone/DNA topoisomerase II/histidine kinase"/>
    <property type="match status" value="1"/>
</dbReference>
<dbReference type="InterPro" id="IPR011006">
    <property type="entry name" value="CheY-like_superfamily"/>
</dbReference>
<dbReference type="PROSITE" id="PS50110">
    <property type="entry name" value="RESPONSE_REGULATORY"/>
    <property type="match status" value="1"/>
</dbReference>
<dbReference type="InterPro" id="IPR001789">
    <property type="entry name" value="Sig_transdc_resp-reg_receiver"/>
</dbReference>
<feature type="domain" description="PAS" evidence="14">
    <location>
        <begin position="205"/>
        <end position="263"/>
    </location>
</feature>
<dbReference type="Pfam" id="PF08448">
    <property type="entry name" value="PAS_4"/>
    <property type="match status" value="2"/>
</dbReference>
<dbReference type="CDD" id="cd16919">
    <property type="entry name" value="HATPase_CckA-like"/>
    <property type="match status" value="1"/>
</dbReference>
<dbReference type="PANTHER" id="PTHR43065">
    <property type="entry name" value="SENSOR HISTIDINE KINASE"/>
    <property type="match status" value="1"/>
</dbReference>
<keyword evidence="16" id="KW-0489">Methyltransferase</keyword>
<feature type="domain" description="PAS" evidence="14">
    <location>
        <begin position="69"/>
        <end position="116"/>
    </location>
</feature>
<dbReference type="NCBIfam" id="TIGR00229">
    <property type="entry name" value="sensory_box"/>
    <property type="match status" value="3"/>
</dbReference>
<evidence type="ECO:0000259" key="12">
    <source>
        <dbReference type="PROSITE" id="PS50109"/>
    </source>
</evidence>
<keyword evidence="8" id="KW-0902">Two-component regulatory system</keyword>
<dbReference type="GO" id="GO:0032259">
    <property type="term" value="P:methylation"/>
    <property type="evidence" value="ECO:0007669"/>
    <property type="project" value="UniProtKB-KW"/>
</dbReference>
<keyword evidence="3 9" id="KW-0597">Phosphoprotein</keyword>
<dbReference type="SMART" id="SM00086">
    <property type="entry name" value="PAC"/>
    <property type="match status" value="3"/>
</dbReference>
<keyword evidence="10" id="KW-0175">Coiled coil</keyword>
<evidence type="ECO:0000259" key="15">
    <source>
        <dbReference type="PROSITE" id="PS50113"/>
    </source>
</evidence>
<feature type="modified residue" description="4-aspartylphosphate" evidence="9">
    <location>
        <position position="785"/>
    </location>
</feature>
<evidence type="ECO:0000256" key="7">
    <source>
        <dbReference type="ARBA" id="ARBA00022840"/>
    </source>
</evidence>
<reference evidence="16" key="1">
    <citation type="submission" date="2020-02" db="EMBL/GenBank/DDBJ databases">
        <authorList>
            <person name="Meier V. D."/>
        </authorList>
    </citation>
    <scope>NUCLEOTIDE SEQUENCE</scope>
    <source>
        <strain evidence="16">AVDCRST_MAG90</strain>
    </source>
</reference>
<dbReference type="PROSITE" id="PS50112">
    <property type="entry name" value="PAS"/>
    <property type="match status" value="2"/>
</dbReference>
<evidence type="ECO:0000256" key="6">
    <source>
        <dbReference type="ARBA" id="ARBA00022777"/>
    </source>
</evidence>
<organism evidence="16">
    <name type="scientific">uncultured Microvirga sp</name>
    <dbReference type="NCBI Taxonomy" id="412392"/>
    <lineage>
        <taxon>Bacteria</taxon>
        <taxon>Pseudomonadati</taxon>
        <taxon>Pseudomonadota</taxon>
        <taxon>Alphaproteobacteria</taxon>
        <taxon>Hyphomicrobiales</taxon>
        <taxon>Methylobacteriaceae</taxon>
        <taxon>Microvirga</taxon>
        <taxon>environmental samples</taxon>
    </lineage>
</organism>
<dbReference type="PROSITE" id="PS50113">
    <property type="entry name" value="PAC"/>
    <property type="match status" value="2"/>
</dbReference>
<evidence type="ECO:0000256" key="3">
    <source>
        <dbReference type="ARBA" id="ARBA00022553"/>
    </source>
</evidence>
<evidence type="ECO:0000259" key="14">
    <source>
        <dbReference type="PROSITE" id="PS50112"/>
    </source>
</evidence>
<dbReference type="GO" id="GO:0008168">
    <property type="term" value="F:methyltransferase activity"/>
    <property type="evidence" value="ECO:0007669"/>
    <property type="project" value="UniProtKB-KW"/>
</dbReference>
<feature type="domain" description="PAC" evidence="15">
    <location>
        <begin position="280"/>
        <end position="331"/>
    </location>
</feature>
<name>A0A6J4KFN6_9HYPH</name>
<proteinExistence type="predicted"/>
<evidence type="ECO:0000256" key="2">
    <source>
        <dbReference type="ARBA" id="ARBA00012438"/>
    </source>
</evidence>
<dbReference type="InterPro" id="IPR001610">
    <property type="entry name" value="PAC"/>
</dbReference>
<dbReference type="InterPro" id="IPR003661">
    <property type="entry name" value="HisK_dim/P_dom"/>
</dbReference>
<dbReference type="CDD" id="cd18161">
    <property type="entry name" value="REC_hyHK_blue-like"/>
    <property type="match status" value="1"/>
</dbReference>
<evidence type="ECO:0000259" key="13">
    <source>
        <dbReference type="PROSITE" id="PS50110"/>
    </source>
</evidence>
<dbReference type="Pfam" id="PF00072">
    <property type="entry name" value="Response_reg"/>
    <property type="match status" value="1"/>
</dbReference>
<evidence type="ECO:0000256" key="5">
    <source>
        <dbReference type="ARBA" id="ARBA00022741"/>
    </source>
</evidence>
<feature type="domain" description="PAC" evidence="15">
    <location>
        <begin position="403"/>
        <end position="457"/>
    </location>
</feature>
<accession>A0A6J4KFN6</accession>
<dbReference type="SUPFAM" id="SSF52172">
    <property type="entry name" value="CheY-like"/>
    <property type="match status" value="1"/>
</dbReference>
<dbReference type="InterPro" id="IPR013767">
    <property type="entry name" value="PAS_fold"/>
</dbReference>
<dbReference type="PANTHER" id="PTHR43065:SF42">
    <property type="entry name" value="TWO-COMPONENT SENSOR PPRA"/>
    <property type="match status" value="1"/>
</dbReference>
<dbReference type="GO" id="GO:0005524">
    <property type="term" value="F:ATP binding"/>
    <property type="evidence" value="ECO:0007669"/>
    <property type="project" value="UniProtKB-KW"/>
</dbReference>
<dbReference type="Pfam" id="PF00989">
    <property type="entry name" value="PAS"/>
    <property type="match status" value="1"/>
</dbReference>
<dbReference type="InterPro" id="IPR036890">
    <property type="entry name" value="HATPase_C_sf"/>
</dbReference>
<dbReference type="InterPro" id="IPR003594">
    <property type="entry name" value="HATPase_dom"/>
</dbReference>
<dbReference type="GO" id="GO:0006355">
    <property type="term" value="P:regulation of DNA-templated transcription"/>
    <property type="evidence" value="ECO:0007669"/>
    <property type="project" value="InterPro"/>
</dbReference>
<comment type="catalytic activity">
    <reaction evidence="1">
        <text>ATP + protein L-histidine = ADP + protein N-phospho-L-histidine.</text>
        <dbReference type="EC" id="2.7.13.3"/>
    </reaction>
</comment>
<dbReference type="EC" id="2.7.13.3" evidence="2"/>
<dbReference type="InterPro" id="IPR000014">
    <property type="entry name" value="PAS"/>
</dbReference>
<dbReference type="SUPFAM" id="SSF47384">
    <property type="entry name" value="Homodimeric domain of signal transducing histidine kinase"/>
    <property type="match status" value="1"/>
</dbReference>
<feature type="domain" description="Histidine kinase" evidence="12">
    <location>
        <begin position="488"/>
        <end position="713"/>
    </location>
</feature>
<evidence type="ECO:0000256" key="9">
    <source>
        <dbReference type="PROSITE-ProRule" id="PRU00169"/>
    </source>
</evidence>
<dbReference type="InterPro" id="IPR004358">
    <property type="entry name" value="Sig_transdc_His_kin-like_C"/>
</dbReference>
<dbReference type="Gene3D" id="3.30.565.10">
    <property type="entry name" value="Histidine kinase-like ATPase, C-terminal domain"/>
    <property type="match status" value="1"/>
</dbReference>
<feature type="region of interest" description="Disordered" evidence="11">
    <location>
        <begin position="261"/>
        <end position="281"/>
    </location>
</feature>
<feature type="coiled-coil region" evidence="10">
    <location>
        <begin position="452"/>
        <end position="479"/>
    </location>
</feature>
<dbReference type="SMART" id="SM00448">
    <property type="entry name" value="REC"/>
    <property type="match status" value="1"/>
</dbReference>
<keyword evidence="5" id="KW-0547">Nucleotide-binding</keyword>
<dbReference type="InterPro" id="IPR036097">
    <property type="entry name" value="HisK_dim/P_sf"/>
</dbReference>
<dbReference type="CDD" id="cd00130">
    <property type="entry name" value="PAS"/>
    <property type="match status" value="3"/>
</dbReference>
<dbReference type="SMART" id="SM00387">
    <property type="entry name" value="HATPase_c"/>
    <property type="match status" value="1"/>
</dbReference>
<dbReference type="EMBL" id="CADCUC010000009">
    <property type="protein sequence ID" value="CAA9304778.1"/>
    <property type="molecule type" value="Genomic_DNA"/>
</dbReference>
<keyword evidence="7" id="KW-0067">ATP-binding</keyword>
<evidence type="ECO:0000256" key="10">
    <source>
        <dbReference type="SAM" id="Coils"/>
    </source>
</evidence>
<evidence type="ECO:0000256" key="11">
    <source>
        <dbReference type="SAM" id="MobiDB-lite"/>
    </source>
</evidence>
<dbReference type="PRINTS" id="PR00344">
    <property type="entry name" value="BCTRLSENSOR"/>
</dbReference>
<dbReference type="SUPFAM" id="SSF55785">
    <property type="entry name" value="PYP-like sensor domain (PAS domain)"/>
    <property type="match status" value="3"/>
</dbReference>
<dbReference type="InterPro" id="IPR035965">
    <property type="entry name" value="PAS-like_dom_sf"/>
</dbReference>
<dbReference type="InterPro" id="IPR013656">
    <property type="entry name" value="PAS_4"/>
</dbReference>
<sequence length="855" mass="93351">MTTPSHPERGGSGVPEISTAEAYRRRIEELEAQLSEARDVIEAIRAGEVDAVVAGGPEGECQVYTLKNADRPYRLLIEQMREGAATLSRDGLVLYCNHALAELLGAAPERVIGHELRRFVAAADEAQGASFDRLLTEVGKGEITLVGAGGARVPVQVSFSELGLGEGQARVLCAVLTDLTEERRQAADLAEAQARIAADLARQEGEGFARLILESATDYAIFATDLEGRVTTFNVGAQKIFGWGEAEILGRSADRLWAPEDRQAGVPEAEMEAASREGRAEDERWHVRKDGSRFWATGLMMPLRGGGGHVGFLKILNDRTKQREAEAALRLRGREFSALADNIPSLCWIAYADGHIFWYNRRWYEYTGTTRDSMKGWGWQAVHDPAVLPAVSERWSRSIVTGEPFEMVFPLRGADGVFRPFLTRIVPIRDSAGQVVRWFGTNVDITQQREIEAELERRVAERSAELREAEDQLRQAQKMEAVGQLTGGIAHDFNNLLTGIVGSLELLQKRVSEGRYNDLQRYASVAMSSANRASALTHRLLAFARRQPLDPKPVDVNRLVASMEDLVRRTAGEGIMVETVLGGGLWLAHCDSNQLESALLNLCINGRDAMPAGGRLTIETGNAHLDDAYAARERDVTPGQYVALCVTDTGTGMPPEVIARAFDPFFTTKPIGQGTGLGLSMLYGFVKQSEGHVRIYSEVGQGTTIKIYLPRDRGGRVEEVIALERAGRAEAGETVLVVEDEAPIRMLVVETLEELGYGALEAADARSALRLLSKPGTRIDLLVTDVGLPGGVNGRQLAERVRELRPGLKVLFITGYAGNAAVGNGFLESGMEMVSKPFALDALAHKIRSMITGRD</sequence>
<gene>
    <name evidence="16" type="ORF">AVDCRST_MAG90-44</name>
</gene>
<feature type="domain" description="Response regulatory" evidence="13">
    <location>
        <begin position="734"/>
        <end position="851"/>
    </location>
</feature>
<dbReference type="Pfam" id="PF00512">
    <property type="entry name" value="HisKA"/>
    <property type="match status" value="1"/>
</dbReference>
<feature type="coiled-coil region" evidence="10">
    <location>
        <begin position="20"/>
        <end position="47"/>
    </location>
</feature>
<keyword evidence="4 16" id="KW-0808">Transferase</keyword>
<evidence type="ECO:0000313" key="16">
    <source>
        <dbReference type="EMBL" id="CAA9304778.1"/>
    </source>
</evidence>
<protein>
    <recommendedName>
        <fullName evidence="2">histidine kinase</fullName>
        <ecNumber evidence="2">2.7.13.3</ecNumber>
    </recommendedName>
</protein>
<evidence type="ECO:0000256" key="1">
    <source>
        <dbReference type="ARBA" id="ARBA00000085"/>
    </source>
</evidence>
<dbReference type="InterPro" id="IPR000700">
    <property type="entry name" value="PAS-assoc_C"/>
</dbReference>
<dbReference type="InterPro" id="IPR005467">
    <property type="entry name" value="His_kinase_dom"/>
</dbReference>
<dbReference type="SMART" id="SM00388">
    <property type="entry name" value="HisKA"/>
    <property type="match status" value="1"/>
</dbReference>
<evidence type="ECO:0000256" key="8">
    <source>
        <dbReference type="ARBA" id="ARBA00023012"/>
    </source>
</evidence>
<dbReference type="Gene3D" id="3.30.450.20">
    <property type="entry name" value="PAS domain"/>
    <property type="match status" value="3"/>
</dbReference>
<dbReference type="SMART" id="SM00091">
    <property type="entry name" value="PAS"/>
    <property type="match status" value="3"/>
</dbReference>
<evidence type="ECO:0000256" key="4">
    <source>
        <dbReference type="ARBA" id="ARBA00022679"/>
    </source>
</evidence>
<dbReference type="AlphaFoldDB" id="A0A6J4KFN6"/>
<dbReference type="Gene3D" id="3.40.50.2300">
    <property type="match status" value="1"/>
</dbReference>
<dbReference type="Pfam" id="PF02518">
    <property type="entry name" value="HATPase_c"/>
    <property type="match status" value="1"/>
</dbReference>
<keyword evidence="6" id="KW-0418">Kinase</keyword>
<dbReference type="Gene3D" id="1.10.287.130">
    <property type="match status" value="1"/>
</dbReference>